<dbReference type="SUPFAM" id="SSF143430">
    <property type="entry name" value="TTP0101/SSO1404-like"/>
    <property type="match status" value="1"/>
</dbReference>
<keyword evidence="6 9" id="KW-0378">Hydrolase</keyword>
<dbReference type="GO" id="GO:0004521">
    <property type="term" value="F:RNA endonuclease activity"/>
    <property type="evidence" value="ECO:0007669"/>
    <property type="project" value="InterPro"/>
</dbReference>
<reference evidence="10 11" key="1">
    <citation type="submission" date="2017-12" db="EMBL/GenBank/DDBJ databases">
        <title>Phylogenetic diversity of female urinary microbiome.</title>
        <authorList>
            <person name="Thomas-White K."/>
            <person name="Wolfe A.J."/>
        </authorList>
    </citation>
    <scope>NUCLEOTIDE SEQUENCE [LARGE SCALE GENOMIC DNA]</scope>
    <source>
        <strain evidence="10 11">UMB0321</strain>
    </source>
</reference>
<keyword evidence="7 9" id="KW-0460">Magnesium</keyword>
<evidence type="ECO:0000256" key="6">
    <source>
        <dbReference type="ARBA" id="ARBA00022801"/>
    </source>
</evidence>
<keyword evidence="5 9" id="KW-0255">Endonuclease</keyword>
<evidence type="ECO:0000256" key="4">
    <source>
        <dbReference type="ARBA" id="ARBA00022723"/>
    </source>
</evidence>
<dbReference type="InterPro" id="IPR019199">
    <property type="entry name" value="Virulence_VapD/CRISPR_Cas2"/>
</dbReference>
<evidence type="ECO:0000313" key="11">
    <source>
        <dbReference type="Proteomes" id="UP000234767"/>
    </source>
</evidence>
<keyword evidence="4 9" id="KW-0479">Metal-binding</keyword>
<dbReference type="EC" id="3.1.-.-" evidence="9"/>
<proteinExistence type="inferred from homology"/>
<comment type="similarity">
    <text evidence="2 9">Belongs to the CRISPR-associated endoribonuclease Cas2 protein family.</text>
</comment>
<evidence type="ECO:0000256" key="2">
    <source>
        <dbReference type="ARBA" id="ARBA00009959"/>
    </source>
</evidence>
<evidence type="ECO:0000256" key="1">
    <source>
        <dbReference type="ARBA" id="ARBA00001946"/>
    </source>
</evidence>
<evidence type="ECO:0000313" key="10">
    <source>
        <dbReference type="EMBL" id="PLA40616.1"/>
    </source>
</evidence>
<dbReference type="GO" id="GO:0051607">
    <property type="term" value="P:defense response to virus"/>
    <property type="evidence" value="ECO:0007669"/>
    <property type="project" value="UniProtKB-UniRule"/>
</dbReference>
<comment type="cofactor">
    <cofactor evidence="1 9">
        <name>Mg(2+)</name>
        <dbReference type="ChEBI" id="CHEBI:18420"/>
    </cofactor>
</comment>
<comment type="subunit">
    <text evidence="9">Homodimer, forms a heterotetramer with a Cas1 homodimer.</text>
</comment>
<evidence type="ECO:0000256" key="3">
    <source>
        <dbReference type="ARBA" id="ARBA00022722"/>
    </source>
</evidence>
<dbReference type="CDD" id="cd09725">
    <property type="entry name" value="Cas2_I_II_III"/>
    <property type="match status" value="1"/>
</dbReference>
<comment type="function">
    <text evidence="9">CRISPR (clustered regularly interspaced short palindromic repeat), is an adaptive immune system that provides protection against mobile genetic elements (viruses, transposable elements and conjugative plasmids). CRISPR clusters contain sequences complementary to antecedent mobile elements and target invading nucleic acids. CRISPR clusters are transcribed and processed into CRISPR RNA (crRNA). Functions as a ssRNA-specific endoribonuclease. Involved in the integration of spacer DNA into the CRISPR cassette.</text>
</comment>
<dbReference type="RefSeq" id="WP_101809950.1">
    <property type="nucleotide sequence ID" value="NZ_PKJO01000003.1"/>
</dbReference>
<dbReference type="InterPro" id="IPR021127">
    <property type="entry name" value="CRISPR_associated_Cas2"/>
</dbReference>
<gene>
    <name evidence="9 10" type="primary">cas2</name>
    <name evidence="10" type="ORF">CYK00_03310</name>
</gene>
<evidence type="ECO:0000256" key="9">
    <source>
        <dbReference type="HAMAP-Rule" id="MF_01471"/>
    </source>
</evidence>
<dbReference type="Proteomes" id="UP000234767">
    <property type="component" value="Unassembled WGS sequence"/>
</dbReference>
<accession>A0A2I1XDB1</accession>
<dbReference type="NCBIfam" id="TIGR01573">
    <property type="entry name" value="cas2"/>
    <property type="match status" value="1"/>
</dbReference>
<protein>
    <recommendedName>
        <fullName evidence="9">CRISPR-associated endoribonuclease Cas2</fullName>
        <ecNumber evidence="9">3.1.-.-</ecNumber>
    </recommendedName>
</protein>
<keyword evidence="8 9" id="KW-0051">Antiviral defense</keyword>
<dbReference type="Pfam" id="PF09827">
    <property type="entry name" value="CRISPR_Cas2"/>
    <property type="match status" value="1"/>
</dbReference>
<dbReference type="HAMAP" id="MF_01471">
    <property type="entry name" value="Cas2"/>
    <property type="match status" value="1"/>
</dbReference>
<dbReference type="EMBL" id="PKJO01000003">
    <property type="protein sequence ID" value="PLA40616.1"/>
    <property type="molecule type" value="Genomic_DNA"/>
</dbReference>
<name>A0A2I1XDB1_NEISI</name>
<organism evidence="10 11">
    <name type="scientific">Neisseria sicca</name>
    <dbReference type="NCBI Taxonomy" id="490"/>
    <lineage>
        <taxon>Bacteria</taxon>
        <taxon>Pseudomonadati</taxon>
        <taxon>Pseudomonadota</taxon>
        <taxon>Betaproteobacteria</taxon>
        <taxon>Neisseriales</taxon>
        <taxon>Neisseriaceae</taxon>
        <taxon>Neisseria</taxon>
    </lineage>
</organism>
<evidence type="ECO:0000256" key="8">
    <source>
        <dbReference type="ARBA" id="ARBA00023118"/>
    </source>
</evidence>
<dbReference type="Gene3D" id="3.30.70.240">
    <property type="match status" value="1"/>
</dbReference>
<sequence length="92" mass="10351">MRHLIAYDIASPHRLQKAHRYLIQHAIPLQNSVFLHIGSREQALQCFDILCKMLNAKQDNLRFYPLPNNSIIHTLGTPALPEGIILGGIGTL</sequence>
<feature type="binding site" evidence="9">
    <location>
        <position position="8"/>
    </location>
    <ligand>
        <name>Mg(2+)</name>
        <dbReference type="ChEBI" id="CHEBI:18420"/>
        <note>catalytic</note>
    </ligand>
</feature>
<comment type="caution">
    <text evidence="10">The sequence shown here is derived from an EMBL/GenBank/DDBJ whole genome shotgun (WGS) entry which is preliminary data.</text>
</comment>
<keyword evidence="3 9" id="KW-0540">Nuclease</keyword>
<dbReference type="GO" id="GO:0043571">
    <property type="term" value="P:maintenance of CRISPR repeat elements"/>
    <property type="evidence" value="ECO:0007669"/>
    <property type="project" value="UniProtKB-UniRule"/>
</dbReference>
<evidence type="ECO:0000256" key="5">
    <source>
        <dbReference type="ARBA" id="ARBA00022759"/>
    </source>
</evidence>
<evidence type="ECO:0000256" key="7">
    <source>
        <dbReference type="ARBA" id="ARBA00022842"/>
    </source>
</evidence>
<dbReference type="GO" id="GO:0046872">
    <property type="term" value="F:metal ion binding"/>
    <property type="evidence" value="ECO:0007669"/>
    <property type="project" value="UniProtKB-UniRule"/>
</dbReference>
<dbReference type="AlphaFoldDB" id="A0A2I1XDB1"/>
<dbReference type="GO" id="GO:0016787">
    <property type="term" value="F:hydrolase activity"/>
    <property type="evidence" value="ECO:0007669"/>
    <property type="project" value="UniProtKB-KW"/>
</dbReference>